<dbReference type="Proteomes" id="UP001500897">
    <property type="component" value="Unassembled WGS sequence"/>
</dbReference>
<dbReference type="InterPro" id="IPR013762">
    <property type="entry name" value="Integrase-like_cat_sf"/>
</dbReference>
<proteinExistence type="predicted"/>
<evidence type="ECO:0000313" key="2">
    <source>
        <dbReference type="EMBL" id="GAA2124149.1"/>
    </source>
</evidence>
<reference evidence="3" key="1">
    <citation type="journal article" date="2019" name="Int. J. Syst. Evol. Microbiol.">
        <title>The Global Catalogue of Microorganisms (GCM) 10K type strain sequencing project: providing services to taxonomists for standard genome sequencing and annotation.</title>
        <authorList>
            <consortium name="The Broad Institute Genomics Platform"/>
            <consortium name="The Broad Institute Genome Sequencing Center for Infectious Disease"/>
            <person name="Wu L."/>
            <person name="Ma J."/>
        </authorList>
    </citation>
    <scope>NUCLEOTIDE SEQUENCE [LARGE SCALE GENOMIC DNA]</scope>
    <source>
        <strain evidence="3">JCM 14559</strain>
    </source>
</reference>
<evidence type="ECO:0000256" key="1">
    <source>
        <dbReference type="ARBA" id="ARBA00023172"/>
    </source>
</evidence>
<sequence length="106" mass="12232">MRRIPLKDTRHTTASLLAALEVHPNDAQKILRHARVTTTLGIYTHVPTATQRAAASALDERFRELLDRAPGYLRSLSARKSALHLFYRHLAACHRRWEKPQKRFPN</sequence>
<gene>
    <name evidence="2" type="ORF">GCM10009759_75680</name>
</gene>
<name>A0ABP5K338_9ACTN</name>
<dbReference type="Gene3D" id="1.10.443.10">
    <property type="entry name" value="Intergrase catalytic core"/>
    <property type="match status" value="1"/>
</dbReference>
<comment type="caution">
    <text evidence="2">The sequence shown here is derived from an EMBL/GenBank/DDBJ whole genome shotgun (WGS) entry which is preliminary data.</text>
</comment>
<keyword evidence="1" id="KW-0233">DNA recombination</keyword>
<dbReference type="SUPFAM" id="SSF56349">
    <property type="entry name" value="DNA breaking-rejoining enzymes"/>
    <property type="match status" value="1"/>
</dbReference>
<evidence type="ECO:0008006" key="4">
    <source>
        <dbReference type="Google" id="ProtNLM"/>
    </source>
</evidence>
<protein>
    <recommendedName>
        <fullName evidence="4">Tyr recombinase domain-containing protein</fullName>
    </recommendedName>
</protein>
<evidence type="ECO:0000313" key="3">
    <source>
        <dbReference type="Proteomes" id="UP001500897"/>
    </source>
</evidence>
<accession>A0ABP5K338</accession>
<dbReference type="InterPro" id="IPR011010">
    <property type="entry name" value="DNA_brk_join_enz"/>
</dbReference>
<dbReference type="EMBL" id="BAAANS010000098">
    <property type="protein sequence ID" value="GAA2124149.1"/>
    <property type="molecule type" value="Genomic_DNA"/>
</dbReference>
<keyword evidence="3" id="KW-1185">Reference proteome</keyword>
<dbReference type="RefSeq" id="WP_344559016.1">
    <property type="nucleotide sequence ID" value="NZ_BAAANS010000098.1"/>
</dbReference>
<organism evidence="2 3">
    <name type="scientific">Kitasatospora saccharophila</name>
    <dbReference type="NCBI Taxonomy" id="407973"/>
    <lineage>
        <taxon>Bacteria</taxon>
        <taxon>Bacillati</taxon>
        <taxon>Actinomycetota</taxon>
        <taxon>Actinomycetes</taxon>
        <taxon>Kitasatosporales</taxon>
        <taxon>Streptomycetaceae</taxon>
        <taxon>Kitasatospora</taxon>
    </lineage>
</organism>